<keyword evidence="2" id="KW-1185">Reference proteome</keyword>
<dbReference type="Proteomes" id="UP001218218">
    <property type="component" value="Unassembled WGS sequence"/>
</dbReference>
<evidence type="ECO:0000313" key="2">
    <source>
        <dbReference type="Proteomes" id="UP001218218"/>
    </source>
</evidence>
<sequence length="241" mass="27006">MVAQWISKAAGSILAEEGAKLAQLLRPPQHQSVTVTLQNFSLEQILADAESIAPTLCMLLRMVARGCEDSDMVGEGRRNSDLVITTVICMLAQTRNEKSSEYQTTMAFYLLACGATRSQFDVLSHAGICLSYRSTLRKVKDLGQERLADIRKLARTRLFMLIWDNLNFAFRVAQQRIGSNDHFDNGTTATLVLLWGINPGDLPLDILPPRRTRLPVLDFHWFVNFGRTRITILCLLVIVNG</sequence>
<reference evidence="1" key="1">
    <citation type="submission" date="2023-03" db="EMBL/GenBank/DDBJ databases">
        <title>Massive genome expansion in bonnet fungi (Mycena s.s.) driven by repeated elements and novel gene families across ecological guilds.</title>
        <authorList>
            <consortium name="Lawrence Berkeley National Laboratory"/>
            <person name="Harder C.B."/>
            <person name="Miyauchi S."/>
            <person name="Viragh M."/>
            <person name="Kuo A."/>
            <person name="Thoen E."/>
            <person name="Andreopoulos B."/>
            <person name="Lu D."/>
            <person name="Skrede I."/>
            <person name="Drula E."/>
            <person name="Henrissat B."/>
            <person name="Morin E."/>
            <person name="Kohler A."/>
            <person name="Barry K."/>
            <person name="LaButti K."/>
            <person name="Morin E."/>
            <person name="Salamov A."/>
            <person name="Lipzen A."/>
            <person name="Mereny Z."/>
            <person name="Hegedus B."/>
            <person name="Baldrian P."/>
            <person name="Stursova M."/>
            <person name="Weitz H."/>
            <person name="Taylor A."/>
            <person name="Grigoriev I.V."/>
            <person name="Nagy L.G."/>
            <person name="Martin F."/>
            <person name="Kauserud H."/>
        </authorList>
    </citation>
    <scope>NUCLEOTIDE SEQUENCE</scope>
    <source>
        <strain evidence="1">CBHHK002</strain>
    </source>
</reference>
<comment type="caution">
    <text evidence="1">The sequence shown here is derived from an EMBL/GenBank/DDBJ whole genome shotgun (WGS) entry which is preliminary data.</text>
</comment>
<name>A0AAD6ZIS3_9AGAR</name>
<evidence type="ECO:0000313" key="1">
    <source>
        <dbReference type="EMBL" id="KAJ7325391.1"/>
    </source>
</evidence>
<dbReference type="AlphaFoldDB" id="A0AAD6ZIS3"/>
<proteinExistence type="predicted"/>
<dbReference type="EMBL" id="JARIHO010000044">
    <property type="protein sequence ID" value="KAJ7325391.1"/>
    <property type="molecule type" value="Genomic_DNA"/>
</dbReference>
<protein>
    <submittedName>
        <fullName evidence="1">Uncharacterized protein</fullName>
    </submittedName>
</protein>
<gene>
    <name evidence="1" type="ORF">DFH08DRAFT_343413</name>
</gene>
<accession>A0AAD6ZIS3</accession>
<organism evidence="1 2">
    <name type="scientific">Mycena albidolilacea</name>
    <dbReference type="NCBI Taxonomy" id="1033008"/>
    <lineage>
        <taxon>Eukaryota</taxon>
        <taxon>Fungi</taxon>
        <taxon>Dikarya</taxon>
        <taxon>Basidiomycota</taxon>
        <taxon>Agaricomycotina</taxon>
        <taxon>Agaricomycetes</taxon>
        <taxon>Agaricomycetidae</taxon>
        <taxon>Agaricales</taxon>
        <taxon>Marasmiineae</taxon>
        <taxon>Mycenaceae</taxon>
        <taxon>Mycena</taxon>
    </lineage>
</organism>